<proteinExistence type="predicted"/>
<protein>
    <submittedName>
        <fullName evidence="1">Uncharacterized protein</fullName>
    </submittedName>
</protein>
<dbReference type="Proteomes" id="UP000670092">
    <property type="component" value="Unassembled WGS sequence"/>
</dbReference>
<evidence type="ECO:0000313" key="1">
    <source>
        <dbReference type="EMBL" id="KAG5304087.1"/>
    </source>
</evidence>
<sequence length="147" mass="16612">MGHNTSSECRIRVMEIVVARKYYFRRLRLRSLLMEVPSEDFAYLLLACFLYSTFTSLGLKGGLVDLFLAPSLWVFAREASTVPPLECSRSHQTGGVLKTNYPARVSRAGGFTPCRVSPPTDDQGKPTWIMFNHLPPWYYCIHGCGIC</sequence>
<evidence type="ECO:0000313" key="2">
    <source>
        <dbReference type="Proteomes" id="UP000670092"/>
    </source>
</evidence>
<dbReference type="AlphaFoldDB" id="A0A8H7Z541"/>
<dbReference type="EMBL" id="JAEVHI010000001">
    <property type="protein sequence ID" value="KAG5304087.1"/>
    <property type="molecule type" value="Genomic_DNA"/>
</dbReference>
<accession>A0A8H7Z541</accession>
<dbReference type="VEuPathDB" id="FungiDB:I7I52_02299"/>
<comment type="caution">
    <text evidence="1">The sequence shown here is derived from an EMBL/GenBank/DDBJ whole genome shotgun (WGS) entry which is preliminary data.</text>
</comment>
<gene>
    <name evidence="1" type="ORF">I7I52_02299</name>
</gene>
<organism evidence="1 2">
    <name type="scientific">Ajellomyces capsulatus</name>
    <name type="common">Darling's disease fungus</name>
    <name type="synonym">Histoplasma capsulatum</name>
    <dbReference type="NCBI Taxonomy" id="5037"/>
    <lineage>
        <taxon>Eukaryota</taxon>
        <taxon>Fungi</taxon>
        <taxon>Dikarya</taxon>
        <taxon>Ascomycota</taxon>
        <taxon>Pezizomycotina</taxon>
        <taxon>Eurotiomycetes</taxon>
        <taxon>Eurotiomycetidae</taxon>
        <taxon>Onygenales</taxon>
        <taxon>Ajellomycetaceae</taxon>
        <taxon>Histoplasma</taxon>
    </lineage>
</organism>
<name>A0A8H7Z541_AJECA</name>
<reference evidence="1 2" key="1">
    <citation type="submission" date="2021-01" db="EMBL/GenBank/DDBJ databases">
        <title>Chromosome-level genome assembly of a human fungal pathogen reveals clustering of transcriptionally co-regulated genes.</title>
        <authorList>
            <person name="Voorhies M."/>
            <person name="Cohen S."/>
            <person name="Shea T.P."/>
            <person name="Petrus S."/>
            <person name="Munoz J.F."/>
            <person name="Poplawski S."/>
            <person name="Goldman W.E."/>
            <person name="Michael T."/>
            <person name="Cuomo C.A."/>
            <person name="Sil A."/>
            <person name="Beyhan S."/>
        </authorList>
    </citation>
    <scope>NUCLEOTIDE SEQUENCE [LARGE SCALE GENOMIC DNA]</scope>
    <source>
        <strain evidence="1 2">G184AR</strain>
    </source>
</reference>